<name>A0A1Y3PN96_9BACI</name>
<keyword evidence="4 6" id="KW-0808">Transferase</keyword>
<evidence type="ECO:0000256" key="2">
    <source>
        <dbReference type="ARBA" id="ARBA00007441"/>
    </source>
</evidence>
<dbReference type="Proteomes" id="UP000196475">
    <property type="component" value="Unassembled WGS sequence"/>
</dbReference>
<dbReference type="PANTHER" id="PTHR46383">
    <property type="entry name" value="ASPARTATE AMINOTRANSFERASE"/>
    <property type="match status" value="1"/>
</dbReference>
<proteinExistence type="inferred from homology"/>
<evidence type="ECO:0000256" key="5">
    <source>
        <dbReference type="ARBA" id="ARBA00022898"/>
    </source>
</evidence>
<evidence type="ECO:0000256" key="1">
    <source>
        <dbReference type="ARBA" id="ARBA00001933"/>
    </source>
</evidence>
<dbReference type="EC" id="2.6.1.-" evidence="6"/>
<dbReference type="InterPro" id="IPR015422">
    <property type="entry name" value="PyrdxlP-dep_Trfase_small"/>
</dbReference>
<dbReference type="Gene3D" id="3.90.1150.10">
    <property type="entry name" value="Aspartate Aminotransferase, domain 1"/>
    <property type="match status" value="1"/>
</dbReference>
<evidence type="ECO:0000313" key="9">
    <source>
        <dbReference type="Proteomes" id="UP000196475"/>
    </source>
</evidence>
<dbReference type="InterPro" id="IPR015421">
    <property type="entry name" value="PyrdxlP-dep_Trfase_major"/>
</dbReference>
<accession>A0A1Y3PN96</accession>
<dbReference type="PANTHER" id="PTHR46383:SF3">
    <property type="entry name" value="ASPARTATE AMINOTRANSFERASE-RELATED"/>
    <property type="match status" value="1"/>
</dbReference>
<comment type="similarity">
    <text evidence="2 6">Belongs to the class-I pyridoxal-phosphate-dependent aminotransferase family.</text>
</comment>
<dbReference type="FunFam" id="3.40.640.10:FF:000033">
    <property type="entry name" value="Aspartate aminotransferase"/>
    <property type="match status" value="1"/>
</dbReference>
<reference evidence="9" key="1">
    <citation type="submission" date="2016-06" db="EMBL/GenBank/DDBJ databases">
        <authorList>
            <person name="Nascimento L."/>
            <person name="Pereira R.V."/>
            <person name="Martins L.F."/>
            <person name="Quaggio R.B."/>
            <person name="Silva A.M."/>
            <person name="Setubal J.C."/>
        </authorList>
    </citation>
    <scope>NUCLEOTIDE SEQUENCE [LARGE SCALE GENOMIC DNA]</scope>
</reference>
<evidence type="ECO:0000256" key="3">
    <source>
        <dbReference type="ARBA" id="ARBA00022576"/>
    </source>
</evidence>
<dbReference type="GO" id="GO:0008483">
    <property type="term" value="F:transaminase activity"/>
    <property type="evidence" value="ECO:0007669"/>
    <property type="project" value="UniProtKB-KW"/>
</dbReference>
<sequence length="395" mass="43805">MSKRLALSSIRHRLSHTVSALPPSGIRRFFDLVSTMDNVISLGVGEPDFVTPWKVRDACVEALEQGYTTYTSNSGLPALREAVAEYLWGQYQLRYEPGEEILITVGASEAIDLALRAILNPGDEVLVIEPAYISYAPCVTLAGGTPVAVDTDARTGFKPTAEQLERHITPRTKAIIFCFPNNPTGAALRKEELASLAEVIRRHDLLVISDEIYGELTYEGKHVSIASLPDMKDRTILISGMSKAFAMTGWRIGYACGHPEVIELMRKIHQYTMLCAPIMSQMAAVEALRNGLDEMREMVLSYKQRRNLFIKGLNQIGLPCHQPEGAFYAFPSIKETGLTSEEFAERLLFEAGVAVVPGNVFGKSGHGYIRCSYATSVQQITEALERMARFLQRLR</sequence>
<dbReference type="Pfam" id="PF00155">
    <property type="entry name" value="Aminotran_1_2"/>
    <property type="match status" value="1"/>
</dbReference>
<dbReference type="EMBL" id="LZRT01000056">
    <property type="protein sequence ID" value="OUM88800.1"/>
    <property type="molecule type" value="Genomic_DNA"/>
</dbReference>
<gene>
    <name evidence="8" type="ORF">BAA01_14315</name>
</gene>
<evidence type="ECO:0000256" key="4">
    <source>
        <dbReference type="ARBA" id="ARBA00022679"/>
    </source>
</evidence>
<dbReference type="SUPFAM" id="SSF53383">
    <property type="entry name" value="PLP-dependent transferases"/>
    <property type="match status" value="1"/>
</dbReference>
<dbReference type="InterPro" id="IPR004838">
    <property type="entry name" value="NHTrfase_class1_PyrdxlP-BS"/>
</dbReference>
<evidence type="ECO:0000259" key="7">
    <source>
        <dbReference type="Pfam" id="PF00155"/>
    </source>
</evidence>
<keyword evidence="5" id="KW-0663">Pyridoxal phosphate</keyword>
<dbReference type="CDD" id="cd00609">
    <property type="entry name" value="AAT_like"/>
    <property type="match status" value="1"/>
</dbReference>
<dbReference type="Gene3D" id="3.40.640.10">
    <property type="entry name" value="Type I PLP-dependent aspartate aminotransferase-like (Major domain)"/>
    <property type="match status" value="1"/>
</dbReference>
<dbReference type="InterPro" id="IPR004839">
    <property type="entry name" value="Aminotransferase_I/II_large"/>
</dbReference>
<dbReference type="AlphaFoldDB" id="A0A1Y3PN96"/>
<dbReference type="InterPro" id="IPR050596">
    <property type="entry name" value="AspAT/PAT-like"/>
</dbReference>
<feature type="domain" description="Aminotransferase class I/classII large" evidence="7">
    <location>
        <begin position="38"/>
        <end position="386"/>
    </location>
</feature>
<protein>
    <recommendedName>
        <fullName evidence="6">Aminotransferase</fullName>
        <ecNumber evidence="6">2.6.1.-</ecNumber>
    </recommendedName>
</protein>
<dbReference type="GO" id="GO:0030170">
    <property type="term" value="F:pyridoxal phosphate binding"/>
    <property type="evidence" value="ECO:0007669"/>
    <property type="project" value="InterPro"/>
</dbReference>
<dbReference type="InterPro" id="IPR015424">
    <property type="entry name" value="PyrdxlP-dep_Trfase"/>
</dbReference>
<evidence type="ECO:0000256" key="6">
    <source>
        <dbReference type="RuleBase" id="RU000481"/>
    </source>
</evidence>
<organism evidence="8 9">
    <name type="scientific">Bacillus thermozeamaize</name>
    <dbReference type="NCBI Taxonomy" id="230954"/>
    <lineage>
        <taxon>Bacteria</taxon>
        <taxon>Bacillati</taxon>
        <taxon>Bacillota</taxon>
        <taxon>Bacilli</taxon>
        <taxon>Bacillales</taxon>
        <taxon>Bacillaceae</taxon>
        <taxon>Bacillus</taxon>
    </lineage>
</organism>
<evidence type="ECO:0000313" key="8">
    <source>
        <dbReference type="EMBL" id="OUM88800.1"/>
    </source>
</evidence>
<dbReference type="NCBIfam" id="NF005816">
    <property type="entry name" value="PRK07682.1"/>
    <property type="match status" value="1"/>
</dbReference>
<comment type="cofactor">
    <cofactor evidence="1 6">
        <name>pyridoxal 5'-phosphate</name>
        <dbReference type="ChEBI" id="CHEBI:597326"/>
    </cofactor>
</comment>
<dbReference type="GO" id="GO:0006520">
    <property type="term" value="P:amino acid metabolic process"/>
    <property type="evidence" value="ECO:0007669"/>
    <property type="project" value="InterPro"/>
</dbReference>
<comment type="caution">
    <text evidence="8">The sequence shown here is derived from an EMBL/GenBank/DDBJ whole genome shotgun (WGS) entry which is preliminary data.</text>
</comment>
<dbReference type="PROSITE" id="PS00105">
    <property type="entry name" value="AA_TRANSFER_CLASS_1"/>
    <property type="match status" value="1"/>
</dbReference>
<keyword evidence="3 6" id="KW-0032">Aminotransferase</keyword>